<evidence type="ECO:0000313" key="1">
    <source>
        <dbReference type="EMBL" id="ERI85720.1"/>
    </source>
</evidence>
<name>U2CMG1_9BACE</name>
<proteinExistence type="predicted"/>
<comment type="caution">
    <text evidence="1">The sequence shown here is derived from an EMBL/GenBank/DDBJ whole genome shotgun (WGS) entry which is preliminary data.</text>
</comment>
<dbReference type="HOGENOM" id="CLU_3091668_0_0_10"/>
<evidence type="ECO:0000313" key="2">
    <source>
        <dbReference type="Proteomes" id="UP000016496"/>
    </source>
</evidence>
<sequence>AWRIFNELLFNYNLRFIKYVVSLFLKNKTANISMSREFDNNQIWVFKRKKLL</sequence>
<feature type="non-terminal residue" evidence="1">
    <location>
        <position position="1"/>
    </location>
</feature>
<dbReference type="AlphaFoldDB" id="U2CMG1"/>
<gene>
    <name evidence="1" type="ORF">HMPREF1981_01417</name>
</gene>
<accession>U2CMG1</accession>
<dbReference type="EMBL" id="AWSV01000078">
    <property type="protein sequence ID" value="ERI85720.1"/>
    <property type="molecule type" value="Genomic_DNA"/>
</dbReference>
<protein>
    <submittedName>
        <fullName evidence="1">Uncharacterized protein</fullName>
    </submittedName>
</protein>
<dbReference type="Proteomes" id="UP000016496">
    <property type="component" value="Unassembled WGS sequence"/>
</dbReference>
<organism evidence="1 2">
    <name type="scientific">Bacteroides pyogenes F0041</name>
    <dbReference type="NCBI Taxonomy" id="1321819"/>
    <lineage>
        <taxon>Bacteria</taxon>
        <taxon>Pseudomonadati</taxon>
        <taxon>Bacteroidota</taxon>
        <taxon>Bacteroidia</taxon>
        <taxon>Bacteroidales</taxon>
        <taxon>Bacteroidaceae</taxon>
        <taxon>Bacteroides</taxon>
    </lineage>
</organism>
<reference evidence="1 2" key="1">
    <citation type="submission" date="2013-08" db="EMBL/GenBank/DDBJ databases">
        <authorList>
            <person name="Weinstock G."/>
            <person name="Sodergren E."/>
            <person name="Wylie T."/>
            <person name="Fulton L."/>
            <person name="Fulton R."/>
            <person name="Fronick C."/>
            <person name="O'Laughlin M."/>
            <person name="Godfrey J."/>
            <person name="Miner T."/>
            <person name="Herter B."/>
            <person name="Appelbaum E."/>
            <person name="Cordes M."/>
            <person name="Lek S."/>
            <person name="Wollam A."/>
            <person name="Pepin K.H."/>
            <person name="Palsikar V.B."/>
            <person name="Mitreva M."/>
            <person name="Wilson R.K."/>
        </authorList>
    </citation>
    <scope>NUCLEOTIDE SEQUENCE [LARGE SCALE GENOMIC DNA]</scope>
    <source>
        <strain evidence="1 2">F0041</strain>
    </source>
</reference>